<sequence length="270" mass="29452">MKTLLALTILLFANVSAHAASSDWVKVDGAKMRLIGMPSLDNGPYRAGLQIELEPGWKTYWRNPGASGLPPQLDFSASKNVNETQLKFPAPHFFAEDSSIGYKNSVTFPISVTPTMRGFPMALDVNGIVGICSDICIPTQVQLSLQVGKSAISQMDVAMALNKSQALLPTQPEQGFAIEDVMLQGEEKPALVVMARVPIQAEDVRLFVEGPQSWYLDRAELISRKGTLVRFSVDVSEAKSREDILAADLVFTLATQRKAIEQTMKAKAAQ</sequence>
<name>A0ABW3FBV2_9HYPH</name>
<evidence type="ECO:0000313" key="3">
    <source>
        <dbReference type="EMBL" id="MFD0915936.1"/>
    </source>
</evidence>
<protein>
    <submittedName>
        <fullName evidence="3">Protein-disulfide reductase DsbD domain-containing protein</fullName>
    </submittedName>
</protein>
<dbReference type="EMBL" id="JBHTJV010000003">
    <property type="protein sequence ID" value="MFD0915936.1"/>
    <property type="molecule type" value="Genomic_DNA"/>
</dbReference>
<keyword evidence="4" id="KW-1185">Reference proteome</keyword>
<feature type="signal peptide" evidence="1">
    <location>
        <begin position="1"/>
        <end position="19"/>
    </location>
</feature>
<reference evidence="4" key="1">
    <citation type="journal article" date="2019" name="Int. J. Syst. Evol. Microbiol.">
        <title>The Global Catalogue of Microorganisms (GCM) 10K type strain sequencing project: providing services to taxonomists for standard genome sequencing and annotation.</title>
        <authorList>
            <consortium name="The Broad Institute Genomics Platform"/>
            <consortium name="The Broad Institute Genome Sequencing Center for Infectious Disease"/>
            <person name="Wu L."/>
            <person name="Ma J."/>
        </authorList>
    </citation>
    <scope>NUCLEOTIDE SEQUENCE [LARGE SCALE GENOMIC DNA]</scope>
    <source>
        <strain evidence="4">CCUG 60023</strain>
    </source>
</reference>
<feature type="chain" id="PRO_5046007765" evidence="1">
    <location>
        <begin position="20"/>
        <end position="270"/>
    </location>
</feature>
<accession>A0ABW3FBV2</accession>
<dbReference type="InterPro" id="IPR028250">
    <property type="entry name" value="DsbDN"/>
</dbReference>
<dbReference type="RefSeq" id="WP_377211776.1">
    <property type="nucleotide sequence ID" value="NZ_JBHTJV010000003.1"/>
</dbReference>
<evidence type="ECO:0000313" key="4">
    <source>
        <dbReference type="Proteomes" id="UP001597101"/>
    </source>
</evidence>
<proteinExistence type="predicted"/>
<dbReference type="Pfam" id="PF11412">
    <property type="entry name" value="DsbD_N"/>
    <property type="match status" value="1"/>
</dbReference>
<keyword evidence="1" id="KW-0732">Signal</keyword>
<evidence type="ECO:0000256" key="1">
    <source>
        <dbReference type="SAM" id="SignalP"/>
    </source>
</evidence>
<organism evidence="3 4">
    <name type="scientific">Pseudahrensia aquimaris</name>
    <dbReference type="NCBI Taxonomy" id="744461"/>
    <lineage>
        <taxon>Bacteria</taxon>
        <taxon>Pseudomonadati</taxon>
        <taxon>Pseudomonadota</taxon>
        <taxon>Alphaproteobacteria</taxon>
        <taxon>Hyphomicrobiales</taxon>
        <taxon>Ahrensiaceae</taxon>
        <taxon>Pseudahrensia</taxon>
    </lineage>
</organism>
<feature type="domain" description="Thiol:disulfide interchange protein DsbD N-terminal" evidence="2">
    <location>
        <begin position="41"/>
        <end position="145"/>
    </location>
</feature>
<dbReference type="Proteomes" id="UP001597101">
    <property type="component" value="Unassembled WGS sequence"/>
</dbReference>
<gene>
    <name evidence="3" type="ORF">ACFQ14_05910</name>
</gene>
<comment type="caution">
    <text evidence="3">The sequence shown here is derived from an EMBL/GenBank/DDBJ whole genome shotgun (WGS) entry which is preliminary data.</text>
</comment>
<evidence type="ECO:0000259" key="2">
    <source>
        <dbReference type="Pfam" id="PF11412"/>
    </source>
</evidence>